<sequence>MVVAAFLALLLVGPIFSQWLPDLSSIEAPSWWECGSNEANKAAGYALVRSCPAGMHRLFNNCCLGHDHCYNRQLGQEHCDDVFCKCLDVITEGTWWCRKSPAKGFCKAVEEWGKEAYDSSATPRPNAIQLDGVVLHAGKPS</sequence>
<evidence type="ECO:0008006" key="4">
    <source>
        <dbReference type="Google" id="ProtNLM"/>
    </source>
</evidence>
<comment type="caution">
    <text evidence="2">The sequence shown here is derived from an EMBL/GenBank/DDBJ whole genome shotgun (WGS) entry which is preliminary data.</text>
</comment>
<dbReference type="AlphaFoldDB" id="A0AA36CJN3"/>
<dbReference type="InterPro" id="IPR053322">
    <property type="entry name" value="PLA2-like"/>
</dbReference>
<organism evidence="2 3">
    <name type="scientific">Mesorhabditis spiculigera</name>
    <dbReference type="NCBI Taxonomy" id="96644"/>
    <lineage>
        <taxon>Eukaryota</taxon>
        <taxon>Metazoa</taxon>
        <taxon>Ecdysozoa</taxon>
        <taxon>Nematoda</taxon>
        <taxon>Chromadorea</taxon>
        <taxon>Rhabditida</taxon>
        <taxon>Rhabditina</taxon>
        <taxon>Rhabditomorpha</taxon>
        <taxon>Rhabditoidea</taxon>
        <taxon>Rhabditidae</taxon>
        <taxon>Mesorhabditinae</taxon>
        <taxon>Mesorhabditis</taxon>
    </lineage>
</organism>
<accession>A0AA36CJN3</accession>
<evidence type="ECO:0000313" key="3">
    <source>
        <dbReference type="Proteomes" id="UP001177023"/>
    </source>
</evidence>
<feature type="non-terminal residue" evidence="2">
    <location>
        <position position="1"/>
    </location>
</feature>
<dbReference type="InterPro" id="IPR036444">
    <property type="entry name" value="PLipase_A2_dom_sf"/>
</dbReference>
<evidence type="ECO:0000313" key="2">
    <source>
        <dbReference type="EMBL" id="CAJ0570292.1"/>
    </source>
</evidence>
<dbReference type="EMBL" id="CATQJA010002279">
    <property type="protein sequence ID" value="CAJ0570292.1"/>
    <property type="molecule type" value="Genomic_DNA"/>
</dbReference>
<keyword evidence="1" id="KW-0732">Signal</keyword>
<feature type="signal peptide" evidence="1">
    <location>
        <begin position="1"/>
        <end position="17"/>
    </location>
</feature>
<proteinExistence type="predicted"/>
<keyword evidence="3" id="KW-1185">Reference proteome</keyword>
<name>A0AA36CJN3_9BILA</name>
<reference evidence="2" key="1">
    <citation type="submission" date="2023-06" db="EMBL/GenBank/DDBJ databases">
        <authorList>
            <person name="Delattre M."/>
        </authorList>
    </citation>
    <scope>NUCLEOTIDE SEQUENCE</scope>
    <source>
        <strain evidence="2">AF72</strain>
    </source>
</reference>
<dbReference type="GO" id="GO:0004623">
    <property type="term" value="F:phospholipase A2 activity"/>
    <property type="evidence" value="ECO:0007669"/>
    <property type="project" value="InterPro"/>
</dbReference>
<evidence type="ECO:0000256" key="1">
    <source>
        <dbReference type="SAM" id="SignalP"/>
    </source>
</evidence>
<feature type="chain" id="PRO_5041218822" description="Phospholipase A2" evidence="1">
    <location>
        <begin position="18"/>
        <end position="141"/>
    </location>
</feature>
<dbReference type="Proteomes" id="UP001177023">
    <property type="component" value="Unassembled WGS sequence"/>
</dbReference>
<gene>
    <name evidence="2" type="ORF">MSPICULIGERA_LOCUS8736</name>
</gene>
<dbReference type="SUPFAM" id="SSF48619">
    <property type="entry name" value="Phospholipase A2, PLA2"/>
    <property type="match status" value="1"/>
</dbReference>
<dbReference type="GO" id="GO:0006644">
    <property type="term" value="P:phospholipid metabolic process"/>
    <property type="evidence" value="ECO:0007669"/>
    <property type="project" value="InterPro"/>
</dbReference>
<dbReference type="PANTHER" id="PTHR34228">
    <property type="entry name" value="PROTEIN CBG09474-RELATED"/>
    <property type="match status" value="1"/>
</dbReference>
<protein>
    <recommendedName>
        <fullName evidence="4">Phospholipase A2</fullName>
    </recommendedName>
</protein>
<dbReference type="GO" id="GO:0050482">
    <property type="term" value="P:arachidonate secretion"/>
    <property type="evidence" value="ECO:0007669"/>
    <property type="project" value="InterPro"/>
</dbReference>